<gene>
    <name evidence="1" type="ORF">BKA59DRAFT_547963</name>
</gene>
<proteinExistence type="predicted"/>
<dbReference type="PANTHER" id="PTHR33099">
    <property type="entry name" value="FE2OG DIOXYGENASE DOMAIN-CONTAINING PROTEIN"/>
    <property type="match status" value="1"/>
</dbReference>
<evidence type="ECO:0000313" key="1">
    <source>
        <dbReference type="EMBL" id="KAH7239129.1"/>
    </source>
</evidence>
<reference evidence="1" key="1">
    <citation type="journal article" date="2021" name="Nat. Commun.">
        <title>Genetic determinants of endophytism in the Arabidopsis root mycobiome.</title>
        <authorList>
            <person name="Mesny F."/>
            <person name="Miyauchi S."/>
            <person name="Thiergart T."/>
            <person name="Pickel B."/>
            <person name="Atanasova L."/>
            <person name="Karlsson M."/>
            <person name="Huettel B."/>
            <person name="Barry K.W."/>
            <person name="Haridas S."/>
            <person name="Chen C."/>
            <person name="Bauer D."/>
            <person name="Andreopoulos W."/>
            <person name="Pangilinan J."/>
            <person name="LaButti K."/>
            <person name="Riley R."/>
            <person name="Lipzen A."/>
            <person name="Clum A."/>
            <person name="Drula E."/>
            <person name="Henrissat B."/>
            <person name="Kohler A."/>
            <person name="Grigoriev I.V."/>
            <person name="Martin F.M."/>
            <person name="Hacquard S."/>
        </authorList>
    </citation>
    <scope>NUCLEOTIDE SEQUENCE</scope>
    <source>
        <strain evidence="1">MPI-SDFR-AT-0068</strain>
    </source>
</reference>
<protein>
    <recommendedName>
        <fullName evidence="3">Prolyl 4-hydroxylase alpha subunit Fe(2+) 2OG dioxygenase domain-containing protein</fullName>
    </recommendedName>
</protein>
<accession>A0A8K0RRI2</accession>
<evidence type="ECO:0008006" key="3">
    <source>
        <dbReference type="Google" id="ProtNLM"/>
    </source>
</evidence>
<sequence>MDIVIVNSQWPSFFDVLLRDTAKGLGFQKVVAKPHKLLLYEPGSFFKSHKDSEKEQGMIGTLVVCLPSQHEGSDVHLSFGSQVISYSTAPTSKFDLTSISWFSDVTHKVAILTSGYRLVLTYKIFAIGEDPLSASTVLEQTDHLKTMLSKWQTKSLGIGKLIYPLDHLYTETSLCLENLKGRDRPVAHTLSQICSGAGFYLLLAHATHVQNGEDGYGAYGDDYGEDHTTLSAMCGPNGGKIASDVSINVDEILGYSISKEEPDSEDEGEYTGNENAPPTFRYHKTVVVLVPKAQLRHYLNKHSSIYNESPKAENECLAEMVCQDLANNRNDPSTKQVATAFMGDVLNSRVKPKAEIVGLISKLQDLKTARDIVTEFDAFCTLFRTSTEHQPLLKSFNAWADPVCEEKLRTQSLWAKSDREHVLGTLKSRNADREFILQRFLPAIIPRALRYFLWDILHLISVERESTFPNSGELYKSIIQHGGQQLCLSETDLTTNAQEDRTKAMATARHARSFAGQETLALLEQSCKMLIERKDFRSSVSPQHLRRDFLEPLIKALETHNVPPVPAVQGFFEVALRDIFHKPINTRPVHLPGWAYQERHCSTSPNCGECRQMNDFLKSPEQKQWHYMAGKPSRAHVEAQLRDPVYSFDTLKHRSPHTLVVTKRGTNYDMALRAWKEAFRAVDDSVYWIRNDYLKGFMGEEKYKELFLLEKPGQVDLRSSVTLSLPGRGDMAPPSAKRTRLW</sequence>
<dbReference type="OrthoDB" id="27483at2759"/>
<keyword evidence="2" id="KW-1185">Reference proteome</keyword>
<comment type="caution">
    <text evidence="1">The sequence shown here is derived from an EMBL/GenBank/DDBJ whole genome shotgun (WGS) entry which is preliminary data.</text>
</comment>
<dbReference type="EMBL" id="JAGPXF010000006">
    <property type="protein sequence ID" value="KAH7239129.1"/>
    <property type="molecule type" value="Genomic_DNA"/>
</dbReference>
<dbReference type="Proteomes" id="UP000813427">
    <property type="component" value="Unassembled WGS sequence"/>
</dbReference>
<name>A0A8K0RRI2_9HYPO</name>
<organism evidence="1 2">
    <name type="scientific">Fusarium tricinctum</name>
    <dbReference type="NCBI Taxonomy" id="61284"/>
    <lineage>
        <taxon>Eukaryota</taxon>
        <taxon>Fungi</taxon>
        <taxon>Dikarya</taxon>
        <taxon>Ascomycota</taxon>
        <taxon>Pezizomycotina</taxon>
        <taxon>Sordariomycetes</taxon>
        <taxon>Hypocreomycetidae</taxon>
        <taxon>Hypocreales</taxon>
        <taxon>Nectriaceae</taxon>
        <taxon>Fusarium</taxon>
        <taxon>Fusarium tricinctum species complex</taxon>
    </lineage>
</organism>
<dbReference type="Gene3D" id="2.60.120.620">
    <property type="entry name" value="q2cbj1_9rhob like domain"/>
    <property type="match status" value="1"/>
</dbReference>
<evidence type="ECO:0000313" key="2">
    <source>
        <dbReference type="Proteomes" id="UP000813427"/>
    </source>
</evidence>
<dbReference type="AlphaFoldDB" id="A0A8K0RRI2"/>
<dbReference type="PANTHER" id="PTHR33099:SF7">
    <property type="entry name" value="MYND-TYPE DOMAIN-CONTAINING PROTEIN"/>
    <property type="match status" value="1"/>
</dbReference>